<keyword evidence="11" id="KW-0902">Two-component regulatory system</keyword>
<name>A0A9D1P625_9FIRM</name>
<evidence type="ECO:0000256" key="11">
    <source>
        <dbReference type="ARBA" id="ARBA00023012"/>
    </source>
</evidence>
<dbReference type="GO" id="GO:0016036">
    <property type="term" value="P:cellular response to phosphate starvation"/>
    <property type="evidence" value="ECO:0007669"/>
    <property type="project" value="TreeGrafter"/>
</dbReference>
<keyword evidence="6 14" id="KW-0812">Transmembrane</keyword>
<evidence type="ECO:0000256" key="10">
    <source>
        <dbReference type="ARBA" id="ARBA00022989"/>
    </source>
</evidence>
<dbReference type="PROSITE" id="PS50109">
    <property type="entry name" value="HIS_KIN"/>
    <property type="match status" value="1"/>
</dbReference>
<dbReference type="InterPro" id="IPR036097">
    <property type="entry name" value="HisK_dim/P_sf"/>
</dbReference>
<dbReference type="GO" id="GO:0005886">
    <property type="term" value="C:plasma membrane"/>
    <property type="evidence" value="ECO:0007669"/>
    <property type="project" value="TreeGrafter"/>
</dbReference>
<keyword evidence="13" id="KW-0175">Coiled coil</keyword>
<sequence length="382" mass="43114">MHPRDNDYSQLKRKLLLRLAAATVGAIFGIVAFYILIWQGEGGDFVVLVLQWFLGMDYYEALDVYRQVFRSNAELLWLGAVLVTFFILLRVVLNWFTRYFAFINRGIGDLLEEDSEIRLPPEMAATERKLNAVKGELKRRAREAKVAEQRKNDLVMYLAHDIRTPLTSVIGYLSFLSEAPDMPVEQRAKYVNITLEKAYRLEKMVDEFFEIARYNLQELRLQKEPIDLYYMLVQIIDELTPVLAAHGNHVALQADETLTAYGDPDRLARVFNNVLKNAAAYSFANTQIDLCAKSEDGFVTVTCKNQGKTIPPEKLSAIFERFYRLDESRASNTGGAGLGLAIAQEIVALHGGTIAAASENNTVTFTIVLPLEDKTQNGKEGV</sequence>
<evidence type="ECO:0000256" key="2">
    <source>
        <dbReference type="ARBA" id="ARBA00004370"/>
    </source>
</evidence>
<evidence type="ECO:0000313" key="16">
    <source>
        <dbReference type="EMBL" id="HIV27226.1"/>
    </source>
</evidence>
<gene>
    <name evidence="16" type="ORF">IAA64_04610</name>
</gene>
<keyword evidence="5" id="KW-0808">Transferase</keyword>
<reference evidence="16" key="1">
    <citation type="submission" date="2020-10" db="EMBL/GenBank/DDBJ databases">
        <authorList>
            <person name="Gilroy R."/>
        </authorList>
    </citation>
    <scope>NUCLEOTIDE SEQUENCE</scope>
    <source>
        <strain evidence="16">CHK183-6373</strain>
    </source>
</reference>
<reference evidence="16" key="2">
    <citation type="journal article" date="2021" name="PeerJ">
        <title>Extensive microbial diversity within the chicken gut microbiome revealed by metagenomics and culture.</title>
        <authorList>
            <person name="Gilroy R."/>
            <person name="Ravi A."/>
            <person name="Getino M."/>
            <person name="Pursley I."/>
            <person name="Horton D.L."/>
            <person name="Alikhan N.F."/>
            <person name="Baker D."/>
            <person name="Gharbi K."/>
            <person name="Hall N."/>
            <person name="Watson M."/>
            <person name="Adriaenssens E.M."/>
            <person name="Foster-Nyarko E."/>
            <person name="Jarju S."/>
            <person name="Secka A."/>
            <person name="Antonio M."/>
            <person name="Oren A."/>
            <person name="Chaudhuri R.R."/>
            <person name="La Ragione R."/>
            <person name="Hildebrand F."/>
            <person name="Pallen M.J."/>
        </authorList>
    </citation>
    <scope>NUCLEOTIDE SEQUENCE</scope>
    <source>
        <strain evidence="16">CHK183-6373</strain>
    </source>
</reference>
<dbReference type="InterPro" id="IPR003661">
    <property type="entry name" value="HisK_dim/P_dom"/>
</dbReference>
<keyword evidence="7" id="KW-0547">Nucleotide-binding</keyword>
<dbReference type="GO" id="GO:0005524">
    <property type="term" value="F:ATP binding"/>
    <property type="evidence" value="ECO:0007669"/>
    <property type="project" value="UniProtKB-KW"/>
</dbReference>
<dbReference type="FunFam" id="3.30.565.10:FF:000013">
    <property type="entry name" value="Two-component sensor histidine kinase"/>
    <property type="match status" value="1"/>
</dbReference>
<dbReference type="Gene3D" id="3.30.565.10">
    <property type="entry name" value="Histidine kinase-like ATPase, C-terminal domain"/>
    <property type="match status" value="1"/>
</dbReference>
<dbReference type="PANTHER" id="PTHR45453:SF1">
    <property type="entry name" value="PHOSPHATE REGULON SENSOR PROTEIN PHOR"/>
    <property type="match status" value="1"/>
</dbReference>
<dbReference type="GO" id="GO:0004721">
    <property type="term" value="F:phosphoprotein phosphatase activity"/>
    <property type="evidence" value="ECO:0007669"/>
    <property type="project" value="TreeGrafter"/>
</dbReference>
<dbReference type="InterPro" id="IPR036890">
    <property type="entry name" value="HATPase_C_sf"/>
</dbReference>
<evidence type="ECO:0000256" key="5">
    <source>
        <dbReference type="ARBA" id="ARBA00022679"/>
    </source>
</evidence>
<dbReference type="PANTHER" id="PTHR45453">
    <property type="entry name" value="PHOSPHATE REGULON SENSOR PROTEIN PHOR"/>
    <property type="match status" value="1"/>
</dbReference>
<dbReference type="Proteomes" id="UP000886884">
    <property type="component" value="Unassembled WGS sequence"/>
</dbReference>
<dbReference type="EC" id="2.7.13.3" evidence="3"/>
<evidence type="ECO:0000256" key="14">
    <source>
        <dbReference type="SAM" id="Phobius"/>
    </source>
</evidence>
<evidence type="ECO:0000256" key="12">
    <source>
        <dbReference type="ARBA" id="ARBA00023136"/>
    </source>
</evidence>
<comment type="catalytic activity">
    <reaction evidence="1">
        <text>ATP + protein L-histidine = ADP + protein N-phospho-L-histidine.</text>
        <dbReference type="EC" id="2.7.13.3"/>
    </reaction>
</comment>
<protein>
    <recommendedName>
        <fullName evidence="3">histidine kinase</fullName>
        <ecNumber evidence="3">2.7.13.3</ecNumber>
    </recommendedName>
</protein>
<keyword evidence="8" id="KW-0418">Kinase</keyword>
<evidence type="ECO:0000256" key="6">
    <source>
        <dbReference type="ARBA" id="ARBA00022692"/>
    </source>
</evidence>
<keyword evidence="10 14" id="KW-1133">Transmembrane helix</keyword>
<evidence type="ECO:0000256" key="1">
    <source>
        <dbReference type="ARBA" id="ARBA00000085"/>
    </source>
</evidence>
<dbReference type="CDD" id="cd00082">
    <property type="entry name" value="HisKA"/>
    <property type="match status" value="1"/>
</dbReference>
<dbReference type="SMART" id="SM00388">
    <property type="entry name" value="HisKA"/>
    <property type="match status" value="1"/>
</dbReference>
<feature type="transmembrane region" description="Helical" evidence="14">
    <location>
        <begin position="75"/>
        <end position="96"/>
    </location>
</feature>
<feature type="coiled-coil region" evidence="13">
    <location>
        <begin position="123"/>
        <end position="150"/>
    </location>
</feature>
<keyword evidence="9" id="KW-0067">ATP-binding</keyword>
<comment type="caution">
    <text evidence="16">The sequence shown here is derived from an EMBL/GenBank/DDBJ whole genome shotgun (WGS) entry which is preliminary data.</text>
</comment>
<accession>A0A9D1P625</accession>
<evidence type="ECO:0000259" key="15">
    <source>
        <dbReference type="PROSITE" id="PS50109"/>
    </source>
</evidence>
<dbReference type="GO" id="GO:0000155">
    <property type="term" value="F:phosphorelay sensor kinase activity"/>
    <property type="evidence" value="ECO:0007669"/>
    <property type="project" value="InterPro"/>
</dbReference>
<dbReference type="EMBL" id="DVOT01000081">
    <property type="protein sequence ID" value="HIV27226.1"/>
    <property type="molecule type" value="Genomic_DNA"/>
</dbReference>
<feature type="domain" description="Histidine kinase" evidence="15">
    <location>
        <begin position="157"/>
        <end position="373"/>
    </location>
</feature>
<evidence type="ECO:0000256" key="13">
    <source>
        <dbReference type="SAM" id="Coils"/>
    </source>
</evidence>
<dbReference type="AlphaFoldDB" id="A0A9D1P625"/>
<evidence type="ECO:0000313" key="17">
    <source>
        <dbReference type="Proteomes" id="UP000886884"/>
    </source>
</evidence>
<evidence type="ECO:0000256" key="4">
    <source>
        <dbReference type="ARBA" id="ARBA00022553"/>
    </source>
</evidence>
<dbReference type="Pfam" id="PF00512">
    <property type="entry name" value="HisKA"/>
    <property type="match status" value="1"/>
</dbReference>
<keyword evidence="4" id="KW-0597">Phosphoprotein</keyword>
<dbReference type="InterPro" id="IPR005467">
    <property type="entry name" value="His_kinase_dom"/>
</dbReference>
<dbReference type="SMART" id="SM00387">
    <property type="entry name" value="HATPase_c"/>
    <property type="match status" value="1"/>
</dbReference>
<comment type="subcellular location">
    <subcellularLocation>
        <location evidence="2">Membrane</location>
    </subcellularLocation>
</comment>
<dbReference type="SUPFAM" id="SSF47384">
    <property type="entry name" value="Homodimeric domain of signal transducing histidine kinase"/>
    <property type="match status" value="1"/>
</dbReference>
<organism evidence="16 17">
    <name type="scientific">Candidatus Ornithocaccomicrobium faecavium</name>
    <dbReference type="NCBI Taxonomy" id="2840890"/>
    <lineage>
        <taxon>Bacteria</taxon>
        <taxon>Bacillati</taxon>
        <taxon>Bacillota</taxon>
        <taxon>Clostridia</taxon>
        <taxon>Candidatus Ornithocaccomicrobium</taxon>
    </lineage>
</organism>
<feature type="transmembrane region" description="Helical" evidence="14">
    <location>
        <begin position="15"/>
        <end position="37"/>
    </location>
</feature>
<dbReference type="SUPFAM" id="SSF55874">
    <property type="entry name" value="ATPase domain of HSP90 chaperone/DNA topoisomerase II/histidine kinase"/>
    <property type="match status" value="1"/>
</dbReference>
<dbReference type="InterPro" id="IPR004358">
    <property type="entry name" value="Sig_transdc_His_kin-like_C"/>
</dbReference>
<evidence type="ECO:0000256" key="9">
    <source>
        <dbReference type="ARBA" id="ARBA00022840"/>
    </source>
</evidence>
<dbReference type="InterPro" id="IPR003594">
    <property type="entry name" value="HATPase_dom"/>
</dbReference>
<evidence type="ECO:0000256" key="8">
    <source>
        <dbReference type="ARBA" id="ARBA00022777"/>
    </source>
</evidence>
<dbReference type="InterPro" id="IPR050351">
    <property type="entry name" value="BphY/WalK/GraS-like"/>
</dbReference>
<dbReference type="PRINTS" id="PR00344">
    <property type="entry name" value="BCTRLSENSOR"/>
</dbReference>
<dbReference type="Pfam" id="PF02518">
    <property type="entry name" value="HATPase_c"/>
    <property type="match status" value="1"/>
</dbReference>
<evidence type="ECO:0000256" key="3">
    <source>
        <dbReference type="ARBA" id="ARBA00012438"/>
    </source>
</evidence>
<dbReference type="Gene3D" id="1.10.287.130">
    <property type="match status" value="1"/>
</dbReference>
<keyword evidence="12 14" id="KW-0472">Membrane</keyword>
<evidence type="ECO:0000256" key="7">
    <source>
        <dbReference type="ARBA" id="ARBA00022741"/>
    </source>
</evidence>
<proteinExistence type="predicted"/>